<protein>
    <submittedName>
        <fullName evidence="1">Uncharacterized protein</fullName>
    </submittedName>
</protein>
<organism evidence="1 2">
    <name type="scientific">Coccidioides immitis H538.4</name>
    <dbReference type="NCBI Taxonomy" id="396776"/>
    <lineage>
        <taxon>Eukaryota</taxon>
        <taxon>Fungi</taxon>
        <taxon>Dikarya</taxon>
        <taxon>Ascomycota</taxon>
        <taxon>Pezizomycotina</taxon>
        <taxon>Eurotiomycetes</taxon>
        <taxon>Eurotiomycetidae</taxon>
        <taxon>Onygenales</taxon>
        <taxon>Onygenaceae</taxon>
        <taxon>Coccidioides</taxon>
    </lineage>
</organism>
<evidence type="ECO:0000313" key="2">
    <source>
        <dbReference type="Proteomes" id="UP000054563"/>
    </source>
</evidence>
<sequence length="119" mass="13276">MTELAGGLGSASTFCGLTTKSNVALPVGSVDKAWTKETSIKIGEREVHAVLKPMRFPMIRNCTGMGVWMGRNASIQARKVWAQQCLLRQDSRIFRYVWLKLEIGTVDHAKRALPTRPVF</sequence>
<accession>A0A0J8RUX7</accession>
<evidence type="ECO:0000313" key="1">
    <source>
        <dbReference type="EMBL" id="KMU88356.1"/>
    </source>
</evidence>
<name>A0A0J8RUX7_COCIT</name>
<gene>
    <name evidence="1" type="ORF">CIHG_06154</name>
</gene>
<proteinExistence type="predicted"/>
<reference evidence="2" key="1">
    <citation type="journal article" date="2010" name="Genome Res.">
        <title>Population genomic sequencing of Coccidioides fungi reveals recent hybridization and transposon control.</title>
        <authorList>
            <person name="Neafsey D.E."/>
            <person name="Barker B.M."/>
            <person name="Sharpton T.J."/>
            <person name="Stajich J.E."/>
            <person name="Park D.J."/>
            <person name="Whiston E."/>
            <person name="Hung C.-Y."/>
            <person name="McMahan C."/>
            <person name="White J."/>
            <person name="Sykes S."/>
            <person name="Heiman D."/>
            <person name="Young S."/>
            <person name="Zeng Q."/>
            <person name="Abouelleil A."/>
            <person name="Aftuck L."/>
            <person name="Bessette D."/>
            <person name="Brown A."/>
            <person name="FitzGerald M."/>
            <person name="Lui A."/>
            <person name="Macdonald J.P."/>
            <person name="Priest M."/>
            <person name="Orbach M.J."/>
            <person name="Galgiani J.N."/>
            <person name="Kirkland T.N."/>
            <person name="Cole G.T."/>
            <person name="Birren B.W."/>
            <person name="Henn M.R."/>
            <person name="Taylor J.W."/>
            <person name="Rounsley S.D."/>
        </authorList>
    </citation>
    <scope>NUCLEOTIDE SEQUENCE [LARGE SCALE GENOMIC DNA]</scope>
    <source>
        <strain evidence="2">H538.4</strain>
    </source>
</reference>
<dbReference type="Proteomes" id="UP000054563">
    <property type="component" value="Unassembled WGS sequence"/>
</dbReference>
<dbReference type="VEuPathDB" id="FungiDB:CIHG_06154"/>
<dbReference type="AlphaFoldDB" id="A0A0J8RUX7"/>
<dbReference type="EMBL" id="DS017004">
    <property type="protein sequence ID" value="KMU88356.1"/>
    <property type="molecule type" value="Genomic_DNA"/>
</dbReference>